<reference evidence="3" key="1">
    <citation type="submission" date="2021-04" db="EMBL/GenBank/DDBJ databases">
        <title>Genome based classification of Actinospica acidithermotolerans sp. nov., an actinobacterium isolated from an Indonesian hot spring.</title>
        <authorList>
            <person name="Kusuma A.B."/>
            <person name="Putra K.E."/>
            <person name="Nafisah S."/>
            <person name="Loh J."/>
            <person name="Nouioui I."/>
            <person name="Goodfellow M."/>
        </authorList>
    </citation>
    <scope>NUCLEOTIDE SEQUENCE</scope>
    <source>
        <strain evidence="3">CSCA 57</strain>
    </source>
</reference>
<dbReference type="AlphaFoldDB" id="A0A941EQP2"/>
<feature type="chain" id="PRO_5039148968" description="Lipoprotein with Yx(FWY)xxD motif" evidence="2">
    <location>
        <begin position="23"/>
        <end position="193"/>
    </location>
</feature>
<comment type="caution">
    <text evidence="3">The sequence shown here is derived from an EMBL/GenBank/DDBJ whole genome shotgun (WGS) entry which is preliminary data.</text>
</comment>
<protein>
    <recommendedName>
        <fullName evidence="5">Lipoprotein with Yx(FWY)xxD motif</fullName>
    </recommendedName>
</protein>
<dbReference type="Pfam" id="PF03640">
    <property type="entry name" value="Lipoprotein_15"/>
    <property type="match status" value="2"/>
</dbReference>
<keyword evidence="4" id="KW-1185">Reference proteome</keyword>
<dbReference type="PANTHER" id="PTHR39335">
    <property type="entry name" value="BLL4220 PROTEIN"/>
    <property type="match status" value="1"/>
</dbReference>
<evidence type="ECO:0000256" key="1">
    <source>
        <dbReference type="SAM" id="MobiDB-lite"/>
    </source>
</evidence>
<dbReference type="Proteomes" id="UP000675781">
    <property type="component" value="Unassembled WGS sequence"/>
</dbReference>
<evidence type="ECO:0008006" key="5">
    <source>
        <dbReference type="Google" id="ProtNLM"/>
    </source>
</evidence>
<gene>
    <name evidence="3" type="ORF">KDL01_15890</name>
</gene>
<accession>A0A941EQP2</accession>
<name>A0A941EQP2_9ACTN</name>
<dbReference type="PROSITE" id="PS51257">
    <property type="entry name" value="PROKAR_LIPOPROTEIN"/>
    <property type="match status" value="1"/>
</dbReference>
<organism evidence="3 4">
    <name type="scientific">Actinospica durhamensis</name>
    <dbReference type="NCBI Taxonomy" id="1508375"/>
    <lineage>
        <taxon>Bacteria</taxon>
        <taxon>Bacillati</taxon>
        <taxon>Actinomycetota</taxon>
        <taxon>Actinomycetes</taxon>
        <taxon>Catenulisporales</taxon>
        <taxon>Actinospicaceae</taxon>
        <taxon>Actinospica</taxon>
    </lineage>
</organism>
<evidence type="ECO:0000313" key="4">
    <source>
        <dbReference type="Proteomes" id="UP000675781"/>
    </source>
</evidence>
<feature type="signal peptide" evidence="2">
    <location>
        <begin position="1"/>
        <end position="22"/>
    </location>
</feature>
<dbReference type="InterPro" id="IPR005297">
    <property type="entry name" value="Lipoprotein_repeat"/>
</dbReference>
<feature type="region of interest" description="Disordered" evidence="1">
    <location>
        <begin position="27"/>
        <end position="51"/>
    </location>
</feature>
<sequence length="193" mass="18462">MRIQTRHLVVAVPAALIMAAAAACSSSSGPSTGPSTTPATPATSITASGVGSGSTAGTAALTVTGNSTLGQIVTNGQGVTVYRYDLDTVNSGTSACTGSCATAWPPVTVTGSGTPVVSGVSQSLVGEITRSDGTKQLTIAGWPLYTYAGDSGPGSANGQGSGGIWWAVTPTGAKATSSTAGSSPSTGGGGGNY</sequence>
<keyword evidence="2" id="KW-0732">Signal</keyword>
<proteinExistence type="predicted"/>
<dbReference type="RefSeq" id="WP_212529276.1">
    <property type="nucleotide sequence ID" value="NZ_JAGSOG010000069.1"/>
</dbReference>
<dbReference type="GO" id="GO:0043448">
    <property type="term" value="P:alkane catabolic process"/>
    <property type="evidence" value="ECO:0007669"/>
    <property type="project" value="TreeGrafter"/>
</dbReference>
<dbReference type="PANTHER" id="PTHR39335:SF1">
    <property type="entry name" value="BLL4220 PROTEIN"/>
    <property type="match status" value="1"/>
</dbReference>
<evidence type="ECO:0000313" key="3">
    <source>
        <dbReference type="EMBL" id="MBR7834757.1"/>
    </source>
</evidence>
<dbReference type="EMBL" id="JAGSOG010000069">
    <property type="protein sequence ID" value="MBR7834757.1"/>
    <property type="molecule type" value="Genomic_DNA"/>
</dbReference>
<evidence type="ECO:0000256" key="2">
    <source>
        <dbReference type="SAM" id="SignalP"/>
    </source>
</evidence>